<dbReference type="PROSITE" id="PS00041">
    <property type="entry name" value="HTH_ARAC_FAMILY_1"/>
    <property type="match status" value="1"/>
</dbReference>
<dbReference type="SUPFAM" id="SSF46689">
    <property type="entry name" value="Homeodomain-like"/>
    <property type="match status" value="1"/>
</dbReference>
<evidence type="ECO:0000259" key="4">
    <source>
        <dbReference type="PROSITE" id="PS01124"/>
    </source>
</evidence>
<dbReference type="InterPro" id="IPR009057">
    <property type="entry name" value="Homeodomain-like_sf"/>
</dbReference>
<sequence length="328" mass="36277">MVSAIAGTLRGAYAIDPEPVLLSVGIDPAVMLDSELRLTMTTLSPLWLRCVELTGDEAFGLRVARYFQPAQFYGIDLALCTSATFGEALQRHVQIIRVLTTIALPQLSIDANGDCRLEIRRHGPQRPTDAALDCFFQAFCIRLFERQTGLHARQLLRRLELPRPPPKDPTPWRALGLPVTFGCACGAMVFKFESLAMPLPGANPHLLAQLEQPILRYLAQLGLPLPPSALRSRLADMLTETPDVQQLATELDICPKLLRRNLTSQGLTFSQLLDQAREAQALVLLANPALSLEQVASKLGFSSTSSLVRAFRRWQNNTPMAYRRQALG</sequence>
<evidence type="ECO:0000256" key="1">
    <source>
        <dbReference type="ARBA" id="ARBA00023015"/>
    </source>
</evidence>
<evidence type="ECO:0000313" key="6">
    <source>
        <dbReference type="Proteomes" id="UP000033588"/>
    </source>
</evidence>
<dbReference type="PANTHER" id="PTHR47894">
    <property type="entry name" value="HTH-TYPE TRANSCRIPTIONAL REGULATOR GADX"/>
    <property type="match status" value="1"/>
</dbReference>
<organism evidence="5 6">
    <name type="scientific">Pseudomonas fluorescens</name>
    <dbReference type="NCBI Taxonomy" id="294"/>
    <lineage>
        <taxon>Bacteria</taxon>
        <taxon>Pseudomonadati</taxon>
        <taxon>Pseudomonadota</taxon>
        <taxon>Gammaproteobacteria</taxon>
        <taxon>Pseudomonadales</taxon>
        <taxon>Pseudomonadaceae</taxon>
        <taxon>Pseudomonas</taxon>
    </lineage>
</organism>
<proteinExistence type="predicted"/>
<dbReference type="Pfam" id="PF12625">
    <property type="entry name" value="Arabinose_bd"/>
    <property type="match status" value="1"/>
</dbReference>
<keyword evidence="2" id="KW-0238">DNA-binding</keyword>
<evidence type="ECO:0000256" key="3">
    <source>
        <dbReference type="ARBA" id="ARBA00023163"/>
    </source>
</evidence>
<gene>
    <name evidence="5" type="ORF">VC35_12735</name>
</gene>
<reference evidence="5 6" key="1">
    <citation type="submission" date="2015-03" db="EMBL/GenBank/DDBJ databases">
        <title>Comparative genomics of Pseudomonas insights into diversity of traits involved in vanlence and defense.</title>
        <authorList>
            <person name="Qin Y."/>
        </authorList>
    </citation>
    <scope>NUCLEOTIDE SEQUENCE [LARGE SCALE GENOMIC DNA]</scope>
    <source>
        <strain evidence="5 6">C8</strain>
    </source>
</reference>
<dbReference type="PANTHER" id="PTHR47894:SF1">
    <property type="entry name" value="HTH-TYPE TRANSCRIPTIONAL REGULATOR VQSM"/>
    <property type="match status" value="1"/>
</dbReference>
<dbReference type="Proteomes" id="UP000033588">
    <property type="component" value="Unassembled WGS sequence"/>
</dbReference>
<dbReference type="AlphaFoldDB" id="A0A0F4TSB3"/>
<name>A0A0F4TSB3_PSEFL</name>
<dbReference type="GO" id="GO:0003700">
    <property type="term" value="F:DNA-binding transcription factor activity"/>
    <property type="evidence" value="ECO:0007669"/>
    <property type="project" value="InterPro"/>
</dbReference>
<dbReference type="PATRIC" id="fig|294.132.peg.1302"/>
<dbReference type="InterPro" id="IPR018062">
    <property type="entry name" value="HTH_AraC-typ_CS"/>
</dbReference>
<dbReference type="PROSITE" id="PS01124">
    <property type="entry name" value="HTH_ARAC_FAMILY_2"/>
    <property type="match status" value="1"/>
</dbReference>
<dbReference type="InterPro" id="IPR032687">
    <property type="entry name" value="AraC-type_N"/>
</dbReference>
<dbReference type="OrthoDB" id="7026103at2"/>
<evidence type="ECO:0000256" key="2">
    <source>
        <dbReference type="ARBA" id="ARBA00023125"/>
    </source>
</evidence>
<dbReference type="GO" id="GO:0000976">
    <property type="term" value="F:transcription cis-regulatory region binding"/>
    <property type="evidence" value="ECO:0007669"/>
    <property type="project" value="TreeGrafter"/>
</dbReference>
<keyword evidence="1" id="KW-0805">Transcription regulation</keyword>
<dbReference type="InterPro" id="IPR018060">
    <property type="entry name" value="HTH_AraC"/>
</dbReference>
<feature type="domain" description="HTH araC/xylS-type" evidence="4">
    <location>
        <begin position="228"/>
        <end position="325"/>
    </location>
</feature>
<comment type="caution">
    <text evidence="5">The sequence shown here is derived from an EMBL/GenBank/DDBJ whole genome shotgun (WGS) entry which is preliminary data.</text>
</comment>
<dbReference type="GO" id="GO:0009893">
    <property type="term" value="P:positive regulation of metabolic process"/>
    <property type="evidence" value="ECO:0007669"/>
    <property type="project" value="UniProtKB-ARBA"/>
</dbReference>
<dbReference type="SMART" id="SM00342">
    <property type="entry name" value="HTH_ARAC"/>
    <property type="match status" value="1"/>
</dbReference>
<dbReference type="Pfam" id="PF12833">
    <property type="entry name" value="HTH_18"/>
    <property type="match status" value="1"/>
</dbReference>
<keyword evidence="3" id="KW-0804">Transcription</keyword>
<accession>A0A0F4TSB3</accession>
<evidence type="ECO:0000313" key="5">
    <source>
        <dbReference type="EMBL" id="KJZ46277.1"/>
    </source>
</evidence>
<dbReference type="EMBL" id="LACC01000014">
    <property type="protein sequence ID" value="KJZ46277.1"/>
    <property type="molecule type" value="Genomic_DNA"/>
</dbReference>
<protein>
    <recommendedName>
        <fullName evidence="4">HTH araC/xylS-type domain-containing protein</fullName>
    </recommendedName>
</protein>
<dbReference type="Gene3D" id="1.10.10.60">
    <property type="entry name" value="Homeodomain-like"/>
    <property type="match status" value="1"/>
</dbReference>
<dbReference type="GO" id="GO:0005829">
    <property type="term" value="C:cytosol"/>
    <property type="evidence" value="ECO:0007669"/>
    <property type="project" value="TreeGrafter"/>
</dbReference>